<proteinExistence type="predicted"/>
<gene>
    <name evidence="3" type="ORF">CMV30_09705</name>
</gene>
<dbReference type="KEGG" id="vbh:CMV30_09705"/>
<dbReference type="OrthoDB" id="9813465at2"/>
<name>A0A290QFU6_9BACT</name>
<keyword evidence="4" id="KW-1185">Reference proteome</keyword>
<organism evidence="3 4">
    <name type="scientific">Nibricoccus aquaticus</name>
    <dbReference type="NCBI Taxonomy" id="2576891"/>
    <lineage>
        <taxon>Bacteria</taxon>
        <taxon>Pseudomonadati</taxon>
        <taxon>Verrucomicrobiota</taxon>
        <taxon>Opitutia</taxon>
        <taxon>Opitutales</taxon>
        <taxon>Opitutaceae</taxon>
        <taxon>Nibricoccus</taxon>
    </lineage>
</organism>
<evidence type="ECO:0000313" key="3">
    <source>
        <dbReference type="EMBL" id="ATC64208.1"/>
    </source>
</evidence>
<evidence type="ECO:0000313" key="4">
    <source>
        <dbReference type="Proteomes" id="UP000217265"/>
    </source>
</evidence>
<dbReference type="Pfam" id="PF10022">
    <property type="entry name" value="DUF2264"/>
    <property type="match status" value="1"/>
</dbReference>
<dbReference type="InterPro" id="IPR049349">
    <property type="entry name" value="DUF2264_N"/>
</dbReference>
<dbReference type="PANTHER" id="PTHR35339:SF4">
    <property type="entry name" value="LINALOOL DEHYDRATASE_ISOMERASE DOMAIN-CONTAINING PROTEIN"/>
    <property type="match status" value="1"/>
</dbReference>
<dbReference type="RefSeq" id="WP_096055840.1">
    <property type="nucleotide sequence ID" value="NZ_CP023344.1"/>
</dbReference>
<protein>
    <recommendedName>
        <fullName evidence="5">DUF2264 domain-containing protein</fullName>
    </recommendedName>
</protein>
<dbReference type="AlphaFoldDB" id="A0A290QFU6"/>
<dbReference type="Pfam" id="PF20938">
    <property type="entry name" value="DUF2264_C"/>
    <property type="match status" value="1"/>
</dbReference>
<dbReference type="InterPro" id="IPR016624">
    <property type="entry name" value="UCP014753"/>
</dbReference>
<dbReference type="Proteomes" id="UP000217265">
    <property type="component" value="Chromosome"/>
</dbReference>
<evidence type="ECO:0000259" key="1">
    <source>
        <dbReference type="Pfam" id="PF10022"/>
    </source>
</evidence>
<accession>A0A290QFU6</accession>
<evidence type="ECO:0008006" key="5">
    <source>
        <dbReference type="Google" id="ProtNLM"/>
    </source>
</evidence>
<feature type="domain" description="DUF2264" evidence="2">
    <location>
        <begin position="399"/>
        <end position="579"/>
    </location>
</feature>
<dbReference type="PIRSF" id="PIRSF014753">
    <property type="entry name" value="UCP014753"/>
    <property type="match status" value="1"/>
</dbReference>
<reference evidence="3 4" key="1">
    <citation type="submission" date="2017-09" db="EMBL/GenBank/DDBJ databases">
        <title>Complete genome sequence of Verrucomicrobial strain HZ-65, isolated from freshwater.</title>
        <authorList>
            <person name="Choi A."/>
        </authorList>
    </citation>
    <scope>NUCLEOTIDE SEQUENCE [LARGE SCALE GENOMIC DNA]</scope>
    <source>
        <strain evidence="3 4">HZ-65</strain>
    </source>
</reference>
<dbReference type="EMBL" id="CP023344">
    <property type="protein sequence ID" value="ATC64208.1"/>
    <property type="molecule type" value="Genomic_DNA"/>
</dbReference>
<evidence type="ECO:0000259" key="2">
    <source>
        <dbReference type="Pfam" id="PF20938"/>
    </source>
</evidence>
<dbReference type="PANTHER" id="PTHR35339">
    <property type="entry name" value="LINALOOL DEHYDRATASE_ISOMERASE DOMAIN-CONTAINING PROTEIN"/>
    <property type="match status" value="1"/>
</dbReference>
<sequence>MSTFARNPLKTRDDVQRLVHELIEPVTAHFSPGRAQVMLGPNRALYGDPAGLLEGFARPLWGLASLAAGGGKFKHWDLWRTGIENGTNPAHPEYWGEPGDYDQRSVEMGAFGAGLALAPKELWEKLSKTTQARLVAWISRINGVQLVQSNWLFFRVLVNLGLRTRGQPWSAERVEADLAKLDTFYLGNGWYEDGARAAHLRDGRTGDYYVPMAFHFYALIYARVAGASDPVRASRYLERARLFAGDFVHYFSADGAALPFGRSLTYRFAQGAFWGALAFAPVEAMPWPVVKGLYLRHLRWWMRQPIFSETGLLTIGYAYPNLAMAESYNSSGSPYWAMKAFLPLALPESHPFWRAEEAPLPLRPVVKTLLGARLVAVTDPQTREVTAINPGQEVGDWPRHAPQKYSKFAYSTRFGFSVPVSSATPQEGGFDSMLALSDDGRRFRVREQCFDAQVKDGVAYSRWLPWADVEVQTWLIAAESSHVRVHRVRSARKLWSFEGGFAAGYVGRADSKREAREDGVAVVMTPFGRSWMRDLVAGGAGGVRKAVCVDLGVSSHVLFSLSVMPGLRGEHVAEEFWVACVAGGGAENADAGRGADFRVELEGGAACRVLRAGAAWWSLSEGGGCGESSEARLSALRMGV</sequence>
<feature type="domain" description="DUF2264" evidence="1">
    <location>
        <begin position="11"/>
        <end position="359"/>
    </location>
</feature>
<dbReference type="InterPro" id="IPR049237">
    <property type="entry name" value="DUF2264_C"/>
</dbReference>